<dbReference type="InterPro" id="IPR051906">
    <property type="entry name" value="TolC-like"/>
</dbReference>
<dbReference type="RefSeq" id="WP_244642743.1">
    <property type="nucleotide sequence ID" value="NZ_BNCG01000002.1"/>
</dbReference>
<keyword evidence="11" id="KW-1185">Reference proteome</keyword>
<keyword evidence="8" id="KW-0175">Coiled coil</keyword>
<sequence>MTKKRGFQRSILFSTVAGLAVTFAAAASAETMNGALAKAYMGNPTLNSQRASLRATDEGVAIAKSGMRPRVNASGSVGYTARSTQGMGTGGGNVDLFPGAVGVGVTQPLYDGLRTLNSTRAAESQVFGQREGLRNQEQNTLLSGATAYMNVLRDTATVNLQRNNLEVLQEQLRQTQDRFNVGEVTRTDVAQAEAALAGGRSQLSAAEANLKASIAQYRQVIGEQPTKLAPGKSLEPFLPKNQTAAVNLALREHPAIASALHSADAAELQIKVAEGALLPQVGVSANVSRSFDNNVRGDAISSASIVAQLTVPLYDGGQYYAQTRQAKELSSQANISVDIFRDQVRAAVVSSWSMLDAARAQIEASTAQVKANEIALAGVREEAKVGQRTTLDVLNAQQALLQSRVLLVTAQRDRVVASYNVMASIGRLTARDLSLRVSGYDPKVHYDQVKDKWIGLSTPSGR</sequence>
<dbReference type="Proteomes" id="UP001595704">
    <property type="component" value="Unassembled WGS sequence"/>
</dbReference>
<name>A0ABV7UEK8_9HYPH</name>
<protein>
    <submittedName>
        <fullName evidence="10">TolC family outer membrane protein</fullName>
    </submittedName>
</protein>
<evidence type="ECO:0000256" key="2">
    <source>
        <dbReference type="ARBA" id="ARBA00007613"/>
    </source>
</evidence>
<evidence type="ECO:0000256" key="8">
    <source>
        <dbReference type="SAM" id="Coils"/>
    </source>
</evidence>
<dbReference type="Gene3D" id="1.20.1600.10">
    <property type="entry name" value="Outer membrane efflux proteins (OEP)"/>
    <property type="match status" value="1"/>
</dbReference>
<feature type="signal peptide" evidence="9">
    <location>
        <begin position="1"/>
        <end position="29"/>
    </location>
</feature>
<evidence type="ECO:0000256" key="7">
    <source>
        <dbReference type="ARBA" id="ARBA00023237"/>
    </source>
</evidence>
<comment type="similarity">
    <text evidence="2">Belongs to the outer membrane factor (OMF) (TC 1.B.17) family.</text>
</comment>
<accession>A0ABV7UEK8</accession>
<keyword evidence="4" id="KW-1134">Transmembrane beta strand</keyword>
<organism evidence="10 11">
    <name type="scientific">Camelimonas fluminis</name>
    <dbReference type="NCBI Taxonomy" id="1576911"/>
    <lineage>
        <taxon>Bacteria</taxon>
        <taxon>Pseudomonadati</taxon>
        <taxon>Pseudomonadota</taxon>
        <taxon>Alphaproteobacteria</taxon>
        <taxon>Hyphomicrobiales</taxon>
        <taxon>Chelatococcaceae</taxon>
        <taxon>Camelimonas</taxon>
    </lineage>
</organism>
<dbReference type="PANTHER" id="PTHR30026">
    <property type="entry name" value="OUTER MEMBRANE PROTEIN TOLC"/>
    <property type="match status" value="1"/>
</dbReference>
<keyword evidence="9" id="KW-0732">Signal</keyword>
<evidence type="ECO:0000313" key="10">
    <source>
        <dbReference type="EMBL" id="MFC3636996.1"/>
    </source>
</evidence>
<comment type="caution">
    <text evidence="10">The sequence shown here is derived from an EMBL/GenBank/DDBJ whole genome shotgun (WGS) entry which is preliminary data.</text>
</comment>
<dbReference type="SUPFAM" id="SSF56954">
    <property type="entry name" value="Outer membrane efflux proteins (OEP)"/>
    <property type="match status" value="1"/>
</dbReference>
<gene>
    <name evidence="10" type="ORF">ACFONL_06315</name>
</gene>
<dbReference type="InterPro" id="IPR010130">
    <property type="entry name" value="T1SS_OMP_TolC"/>
</dbReference>
<feature type="chain" id="PRO_5046516489" evidence="9">
    <location>
        <begin position="30"/>
        <end position="462"/>
    </location>
</feature>
<dbReference type="InterPro" id="IPR003423">
    <property type="entry name" value="OMP_efflux"/>
</dbReference>
<evidence type="ECO:0000256" key="1">
    <source>
        <dbReference type="ARBA" id="ARBA00004442"/>
    </source>
</evidence>
<feature type="coiled-coil region" evidence="8">
    <location>
        <begin position="158"/>
        <end position="209"/>
    </location>
</feature>
<evidence type="ECO:0000256" key="6">
    <source>
        <dbReference type="ARBA" id="ARBA00023136"/>
    </source>
</evidence>
<evidence type="ECO:0000256" key="9">
    <source>
        <dbReference type="SAM" id="SignalP"/>
    </source>
</evidence>
<dbReference type="NCBIfam" id="TIGR01844">
    <property type="entry name" value="type_I_sec_TolC"/>
    <property type="match status" value="1"/>
</dbReference>
<dbReference type="EMBL" id="JBHRYC010000026">
    <property type="protein sequence ID" value="MFC3636996.1"/>
    <property type="molecule type" value="Genomic_DNA"/>
</dbReference>
<reference evidence="11" key="1">
    <citation type="journal article" date="2019" name="Int. J. Syst. Evol. Microbiol.">
        <title>The Global Catalogue of Microorganisms (GCM) 10K type strain sequencing project: providing services to taxonomists for standard genome sequencing and annotation.</title>
        <authorList>
            <consortium name="The Broad Institute Genomics Platform"/>
            <consortium name="The Broad Institute Genome Sequencing Center for Infectious Disease"/>
            <person name="Wu L."/>
            <person name="Ma J."/>
        </authorList>
    </citation>
    <scope>NUCLEOTIDE SEQUENCE [LARGE SCALE GENOMIC DNA]</scope>
    <source>
        <strain evidence="11">KCTC 42282</strain>
    </source>
</reference>
<dbReference type="Pfam" id="PF02321">
    <property type="entry name" value="OEP"/>
    <property type="match status" value="2"/>
</dbReference>
<keyword evidence="5" id="KW-0812">Transmembrane</keyword>
<evidence type="ECO:0000256" key="3">
    <source>
        <dbReference type="ARBA" id="ARBA00022448"/>
    </source>
</evidence>
<proteinExistence type="inferred from homology"/>
<dbReference type="PANTHER" id="PTHR30026:SF22">
    <property type="entry name" value="OUTER MEMBRANE EFFLUX PROTEIN"/>
    <property type="match status" value="1"/>
</dbReference>
<keyword evidence="7" id="KW-0998">Cell outer membrane</keyword>
<keyword evidence="6" id="KW-0472">Membrane</keyword>
<evidence type="ECO:0000256" key="4">
    <source>
        <dbReference type="ARBA" id="ARBA00022452"/>
    </source>
</evidence>
<keyword evidence="3" id="KW-0813">Transport</keyword>
<evidence type="ECO:0000256" key="5">
    <source>
        <dbReference type="ARBA" id="ARBA00022692"/>
    </source>
</evidence>
<evidence type="ECO:0000313" key="11">
    <source>
        <dbReference type="Proteomes" id="UP001595704"/>
    </source>
</evidence>
<comment type="subcellular location">
    <subcellularLocation>
        <location evidence="1">Cell outer membrane</location>
    </subcellularLocation>
</comment>